<feature type="region of interest" description="Disordered" evidence="3">
    <location>
        <begin position="1"/>
        <end position="22"/>
    </location>
</feature>
<dbReference type="RefSeq" id="WP_201504430.1">
    <property type="nucleotide sequence ID" value="NZ_BAAAFR010000008.1"/>
</dbReference>
<dbReference type="EMBL" id="BAAAFR010000008">
    <property type="protein sequence ID" value="GAA0324743.1"/>
    <property type="molecule type" value="Genomic_DNA"/>
</dbReference>
<dbReference type="InterPro" id="IPR008863">
    <property type="entry name" value="Toxic_anion-R_TelA"/>
</dbReference>
<accession>A0ABP3FV99</accession>
<proteinExistence type="inferred from homology"/>
<sequence length="414" mass="46455">MQALTPPENAATPSISLTAPEPVKEIEKDEADQMVPLDKDQIPELDAKVDAFVDHVITNPVHSDDFRENVQSIHNLGNKEIRESAQVSNRMLELPAKSLNDGLFDNSPIAKSLTELRGIVEDLDPSKKELTSSRKLFGLIPFGNKVQDYFRQYESAQSHINAVVTSLYNGKDELLKDNATIEQEKINMWALMQSIRQYIYVGKKIDEQLEQKVLSLEATDPEKARIIKEEMLFYVRQKNTDFLTQLAVNIQGYLALDTIRKNNLELIKGVDRATTTTISALRTAVVVAQAMTNQKLVLDQITALNKTTSSLIESTSAMLKRQSGEIHEQATSATIELDKLQNAFTNIYETMDMISEYKIQALDSMKQTVNTLTAEVDKAQKYLDKSNQTTVLEVSKDINAKTLAQQSDTTKVDI</sequence>
<dbReference type="PANTHER" id="PTHR38432">
    <property type="entry name" value="TELA-LIKE PROTEIN SAOUHSC_01408"/>
    <property type="match status" value="1"/>
</dbReference>
<protein>
    <submittedName>
        <fullName evidence="4">Toxic anion resistance protein</fullName>
    </submittedName>
</protein>
<organism evidence="4 5">
    <name type="scientific">Psychrobacter aestuarii</name>
    <dbReference type="NCBI Taxonomy" id="556327"/>
    <lineage>
        <taxon>Bacteria</taxon>
        <taxon>Pseudomonadati</taxon>
        <taxon>Pseudomonadota</taxon>
        <taxon>Gammaproteobacteria</taxon>
        <taxon>Moraxellales</taxon>
        <taxon>Moraxellaceae</taxon>
        <taxon>Psychrobacter</taxon>
    </lineage>
</organism>
<dbReference type="Pfam" id="PF05816">
    <property type="entry name" value="TelA"/>
    <property type="match status" value="1"/>
</dbReference>
<reference evidence="5" key="1">
    <citation type="journal article" date="2019" name="Int. J. Syst. Evol. Microbiol.">
        <title>The Global Catalogue of Microorganisms (GCM) 10K type strain sequencing project: providing services to taxonomists for standard genome sequencing and annotation.</title>
        <authorList>
            <consortium name="The Broad Institute Genomics Platform"/>
            <consortium name="The Broad Institute Genome Sequencing Center for Infectious Disease"/>
            <person name="Wu L."/>
            <person name="Ma J."/>
        </authorList>
    </citation>
    <scope>NUCLEOTIDE SEQUENCE [LARGE SCALE GENOMIC DNA]</scope>
    <source>
        <strain evidence="5">JCM 16343</strain>
    </source>
</reference>
<name>A0ABP3FV99_9GAMM</name>
<keyword evidence="5" id="KW-1185">Reference proteome</keyword>
<dbReference type="PIRSF" id="PIRSF026508">
    <property type="entry name" value="TelA"/>
    <property type="match status" value="1"/>
</dbReference>
<evidence type="ECO:0000256" key="1">
    <source>
        <dbReference type="ARBA" id="ARBA00005541"/>
    </source>
</evidence>
<evidence type="ECO:0000313" key="4">
    <source>
        <dbReference type="EMBL" id="GAA0324743.1"/>
    </source>
</evidence>
<dbReference type="PANTHER" id="PTHR38432:SF1">
    <property type="entry name" value="TELA-LIKE PROTEIN SAOUHSC_01408"/>
    <property type="match status" value="1"/>
</dbReference>
<evidence type="ECO:0000256" key="3">
    <source>
        <dbReference type="SAM" id="MobiDB-lite"/>
    </source>
</evidence>
<evidence type="ECO:0000313" key="5">
    <source>
        <dbReference type="Proteomes" id="UP001501787"/>
    </source>
</evidence>
<dbReference type="Proteomes" id="UP001501787">
    <property type="component" value="Unassembled WGS sequence"/>
</dbReference>
<gene>
    <name evidence="4" type="ORF">GCM10009129_23200</name>
</gene>
<comment type="similarity">
    <text evidence="1 2">Belongs to the TelA family.</text>
</comment>
<evidence type="ECO:0000256" key="2">
    <source>
        <dbReference type="PIRNR" id="PIRNR026508"/>
    </source>
</evidence>
<comment type="caution">
    <text evidence="4">The sequence shown here is derived from an EMBL/GenBank/DDBJ whole genome shotgun (WGS) entry which is preliminary data.</text>
</comment>